<gene>
    <name evidence="4" type="primary">LOC105122565</name>
</gene>
<dbReference type="InterPro" id="IPR019155">
    <property type="entry name" value="CLEC16A/TT9_N"/>
</dbReference>
<dbReference type="InterPro" id="IPR039272">
    <property type="entry name" value="CLEC16A/TT9"/>
</dbReference>
<dbReference type="AlphaFoldDB" id="A0AAJ6TZU4"/>
<dbReference type="GO" id="GO:0016197">
    <property type="term" value="P:endosomal transport"/>
    <property type="evidence" value="ECO:0007669"/>
    <property type="project" value="TreeGrafter"/>
</dbReference>
<feature type="region of interest" description="Disordered" evidence="1">
    <location>
        <begin position="873"/>
        <end position="905"/>
    </location>
</feature>
<dbReference type="GO" id="GO:0005794">
    <property type="term" value="C:Golgi apparatus"/>
    <property type="evidence" value="ECO:0007669"/>
    <property type="project" value="TreeGrafter"/>
</dbReference>
<evidence type="ECO:0000313" key="4">
    <source>
        <dbReference type="RefSeq" id="XP_011020061.1"/>
    </source>
</evidence>
<dbReference type="KEGG" id="peu:105122565"/>
<evidence type="ECO:0000313" key="3">
    <source>
        <dbReference type="Proteomes" id="UP000694918"/>
    </source>
</evidence>
<dbReference type="GO" id="GO:0005770">
    <property type="term" value="C:late endosome"/>
    <property type="evidence" value="ECO:0007669"/>
    <property type="project" value="TreeGrafter"/>
</dbReference>
<feature type="compositionally biased region" description="Polar residues" evidence="1">
    <location>
        <begin position="890"/>
        <end position="905"/>
    </location>
</feature>
<dbReference type="Pfam" id="PF09758">
    <property type="entry name" value="FPL"/>
    <property type="match status" value="2"/>
</dbReference>
<evidence type="ECO:0000259" key="2">
    <source>
        <dbReference type="Pfam" id="PF09758"/>
    </source>
</evidence>
<sequence>MWSSFWRSRDRFSLDELRYLTDQLQKVQIVNNVNKNFVIETMRSISELITYGDQHDSKYFDFFMERQVMGEFVRILKVSRIASISLQLLQTMSIMIQNLKSECAIYYIFSNEHINFLITYMFDFRNEELLSYYISFLRAISGKLDKKTISLLVKTQNGTWLVVSGSSWQEMHGLLPKQQQTLNPKLVGLYCLNNACYEEVVSFPLYVEAIRFASHEESMVRTAVRALTLNVYHVGDESVNRLVAKAPHADYFSNLLTVFQKQCIYLNGMVSETLKNPDSDTTTAILNVVDEIEDNLYYISDVISAGIPEVGRLITANILQLLIFPLLLPSLLLDAVDDIQIGAITSLYLLCCILRLVKIKDLANTIAASLFCPPEAFLPDSETKLNGHAPDHGHEIQQTENKNVIEVDGCSKKFLPSMSSSLLVHPEDIISKGVSRLTLRDALLSYITAGDDLQVLSSLSMLATLLQTKELEETMLEALGILPQRKQHKKLLQQALVGEDSREDQLFSSGRSFIRDGFSCELDGYLQNLKEQYGVACSSLEVGTSPSVHRFQVLDALVSLFCRSNISPETLWDGGWLLRQLLLYSEAGFNNQHLELLRTSHTQDSYKNCTYALLEEARGTWPDLLVTVLHGEWKRCKRAMEAPSPRKELKCMLLPLDKPSFDDVLPNKSSFVAGERMCKVVKVFALLHQLQIFFLGRALPEQPPTCPPSDIPENSRARNAGLDVSGPKLGSELRLVDAVPCRIAFERGKERDFCFLAISMGASGWILLAEELPMKKNYGIIRVVAPLASSDPTIDQKHSRWLHLRIRPSTLPFFDPAKLISLGRAKTKAPVDGRWTIAFMDDESCKSALSMILEEIDLQSNEVEKRLKPLLNHEGAIDVPDTSPHPPDDASSSTATPSNSLGPPI</sequence>
<proteinExistence type="predicted"/>
<dbReference type="PANTHER" id="PTHR21481">
    <property type="entry name" value="PROTEIN CLEC16A"/>
    <property type="match status" value="1"/>
</dbReference>
<dbReference type="RefSeq" id="XP_011020061.1">
    <property type="nucleotide sequence ID" value="XM_011021759.1"/>
</dbReference>
<accession>A0AAJ6TZU4</accession>
<reference evidence="4" key="1">
    <citation type="submission" date="2025-08" db="UniProtKB">
        <authorList>
            <consortium name="RefSeq"/>
        </authorList>
    </citation>
    <scope>IDENTIFICATION</scope>
</reference>
<dbReference type="GO" id="GO:1901096">
    <property type="term" value="P:regulation of autophagosome maturation"/>
    <property type="evidence" value="ECO:0007669"/>
    <property type="project" value="TreeGrafter"/>
</dbReference>
<dbReference type="GeneID" id="105122565"/>
<keyword evidence="3" id="KW-1185">Reference proteome</keyword>
<organism evidence="3 4">
    <name type="scientific">Populus euphratica</name>
    <name type="common">Euphrates poplar</name>
    <dbReference type="NCBI Taxonomy" id="75702"/>
    <lineage>
        <taxon>Eukaryota</taxon>
        <taxon>Viridiplantae</taxon>
        <taxon>Streptophyta</taxon>
        <taxon>Embryophyta</taxon>
        <taxon>Tracheophyta</taxon>
        <taxon>Spermatophyta</taxon>
        <taxon>Magnoliopsida</taxon>
        <taxon>eudicotyledons</taxon>
        <taxon>Gunneridae</taxon>
        <taxon>Pentapetalae</taxon>
        <taxon>rosids</taxon>
        <taxon>fabids</taxon>
        <taxon>Malpighiales</taxon>
        <taxon>Salicaceae</taxon>
        <taxon>Saliceae</taxon>
        <taxon>Populus</taxon>
    </lineage>
</organism>
<feature type="domain" description="FPL" evidence="2">
    <location>
        <begin position="192"/>
        <end position="232"/>
    </location>
</feature>
<name>A0AAJ6TZU4_POPEU</name>
<evidence type="ECO:0000256" key="1">
    <source>
        <dbReference type="SAM" id="MobiDB-lite"/>
    </source>
</evidence>
<feature type="domain" description="FPL" evidence="2">
    <location>
        <begin position="42"/>
        <end position="159"/>
    </location>
</feature>
<dbReference type="PANTHER" id="PTHR21481:SF4">
    <property type="entry name" value="PROTEIN TRANSPARENT TESTA 9"/>
    <property type="match status" value="1"/>
</dbReference>
<protein>
    <submittedName>
        <fullName evidence="4">Uncharacterized protein LOC105122565 isoform X1</fullName>
    </submittedName>
</protein>
<dbReference type="GO" id="GO:0007034">
    <property type="term" value="P:vacuolar transport"/>
    <property type="evidence" value="ECO:0007669"/>
    <property type="project" value="TreeGrafter"/>
</dbReference>
<dbReference type="Proteomes" id="UP000694918">
    <property type="component" value="Unplaced"/>
</dbReference>